<evidence type="ECO:0000256" key="5">
    <source>
        <dbReference type="ARBA" id="ARBA00022741"/>
    </source>
</evidence>
<dbReference type="FunFam" id="3.30.1010.10:FF:000014">
    <property type="entry name" value="Phosphatidylinositol 4-kinase STT4"/>
    <property type="match status" value="1"/>
</dbReference>
<dbReference type="CDD" id="cd05167">
    <property type="entry name" value="PI4Kc_III_alpha"/>
    <property type="match status" value="1"/>
</dbReference>
<comment type="catalytic activity">
    <reaction evidence="1">
        <text>a 1,2-diacyl-sn-glycero-3-phospho-(1D-myo-inositol) + ATP = a 1,2-diacyl-sn-glycero-3-phospho-(1D-myo-inositol 4-phosphate) + ADP + H(+)</text>
        <dbReference type="Rhea" id="RHEA:19877"/>
        <dbReference type="ChEBI" id="CHEBI:15378"/>
        <dbReference type="ChEBI" id="CHEBI:30616"/>
        <dbReference type="ChEBI" id="CHEBI:57880"/>
        <dbReference type="ChEBI" id="CHEBI:58178"/>
        <dbReference type="ChEBI" id="CHEBI:456216"/>
        <dbReference type="EC" id="2.7.1.67"/>
    </reaction>
</comment>
<keyword evidence="6 10" id="KW-0418">Kinase</keyword>
<dbReference type="InterPro" id="IPR045495">
    <property type="entry name" value="PI4K_N"/>
</dbReference>
<dbReference type="PANTHER" id="PTHR10048:SF15">
    <property type="entry name" value="PHOSPHATIDYLINOSITOL 4-KINASE ALPHA"/>
    <property type="match status" value="1"/>
</dbReference>
<proteinExistence type="inferred from homology"/>
<evidence type="ECO:0000256" key="7">
    <source>
        <dbReference type="ARBA" id="ARBA00022840"/>
    </source>
</evidence>
<dbReference type="PANTHER" id="PTHR10048">
    <property type="entry name" value="PHOSPHATIDYLINOSITOL KINASE"/>
    <property type="match status" value="1"/>
</dbReference>
<dbReference type="Gene3D" id="1.10.1070.11">
    <property type="entry name" value="Phosphatidylinositol 3-/4-kinase, catalytic domain"/>
    <property type="match status" value="1"/>
</dbReference>
<dbReference type="SUPFAM" id="SSF48371">
    <property type="entry name" value="ARM repeat"/>
    <property type="match status" value="1"/>
</dbReference>
<dbReference type="GO" id="GO:0005737">
    <property type="term" value="C:cytoplasm"/>
    <property type="evidence" value="ECO:0000318"/>
    <property type="project" value="GO_Central"/>
</dbReference>
<dbReference type="GO" id="GO:0004430">
    <property type="term" value="F:1-phosphatidylinositol 4-kinase activity"/>
    <property type="evidence" value="ECO:0000318"/>
    <property type="project" value="GO_Central"/>
</dbReference>
<organism evidence="10 12">
    <name type="scientific">Schizosaccharomyces japonicus (strain yFS275 / FY16936)</name>
    <name type="common">Fission yeast</name>
    <dbReference type="NCBI Taxonomy" id="402676"/>
    <lineage>
        <taxon>Eukaryota</taxon>
        <taxon>Fungi</taxon>
        <taxon>Dikarya</taxon>
        <taxon>Ascomycota</taxon>
        <taxon>Taphrinomycotina</taxon>
        <taxon>Schizosaccharomycetes</taxon>
        <taxon>Schizosaccharomycetales</taxon>
        <taxon>Schizosaccharomycetaceae</taxon>
        <taxon>Schizosaccharomyces</taxon>
    </lineage>
</organism>
<dbReference type="Gene3D" id="1.25.40.70">
    <property type="entry name" value="Phosphatidylinositol 3-kinase, accessory domain (PIK)"/>
    <property type="match status" value="1"/>
</dbReference>
<name>B6K734_SCHJY</name>
<evidence type="ECO:0000313" key="10">
    <source>
        <dbReference type="EMBL" id="EEB09338.1"/>
    </source>
</evidence>
<dbReference type="PROSITE" id="PS50290">
    <property type="entry name" value="PI3_4_KINASE_3"/>
    <property type="match status" value="1"/>
</dbReference>
<dbReference type="SUPFAM" id="SSF56112">
    <property type="entry name" value="Protein kinase-like (PK-like)"/>
    <property type="match status" value="1"/>
</dbReference>
<accession>B6K734</accession>
<dbReference type="STRING" id="402676.B6K734"/>
<evidence type="ECO:0000256" key="1">
    <source>
        <dbReference type="ARBA" id="ARBA00001686"/>
    </source>
</evidence>
<evidence type="ECO:0000256" key="2">
    <source>
        <dbReference type="ARBA" id="ARBA00006209"/>
    </source>
</evidence>
<dbReference type="OMA" id="TIEVWQS"/>
<dbReference type="EC" id="2.7.1.67" evidence="3"/>
<sequence>MDCLSLPVRRESLVNLGLLKTKGWPLYKRICQQNLEYSSKEADLLRLYRVKDTVLSLSQLCSAASLSEEEANFLFKQLFRYLQLYLCISEATCLAFSLEESAQDSFFQNSLDCIPAILRGLLVLAKNYQNIAKNFSENADFLLEVICERFRAWLDDEIAETQSRRALASSFYATSLALFFRYSSETQFSPDNIYSIWLSQRSLAFLKEGLASRLASAFSDVFLVPIQEFDNCNLAVYLQLSATGALLHTCETFVSGSENYWDIKAHQQLPVSSDIHRDHISFVSTFAEGKLLGTSAFLEDPQMEHLFENCLLYKVFLLKLLVLSSNYLKALPSTALDWINTLLGMLTEDSDAVPHLIDCIGSIAVNFPSQLHAMIKRLRLIAIYAPRSTSSEVSFAKIAARKLAVLLSSSSSDLAVTCIYQFANLLSIGENKERALILASREQLPLDQQSSLSVSELPRANVQSSYLNTVEAVGEIALMVNDEKIYGLTISLLIQKFSRKLPAAVDAVIINVLGKLSVRANERDFSMLIQFYSLQSKQLVSAYDRDISLALYQSRCLIASNTEAMSVKRLDLLKCLLDEIIQIGVSQDYAKDEYADNKKRCISLTIQALSACVRNINYNELPTGDNFAAVFRNMWFALILNGFRYGTKPSEHLRLQLVTLAKYSPPLVLSVVGNNFGSDLELNTVLRTHIDHKTLSEIKHELSKEIPTLDFKGLESYEVCYLSTVLQLEALRSYSLGLHALLSYLSNIGLRNSNLHEHIVQIARHNLPIFVRSLSSKKFLTEEMIQEVQKLISLCCHRVRDVRSLALECCAYLFSELPSLLCVKQLLFTLLELLNILWRGSSEECLNQYVPQLEYTSKELNLTVVLPDSFETRQDILGVFLQKSKQWIMNSARLVPSELKNLLQSYLADFKDVDDVDNIEIGRSIAFEIGKAIPMSDTDASLVPSMGGWNSDSASEFISEFTVCQRYKNDSRYVVSKLLTNNDSISSVAKKVIDDTLTSLDKLEEECKDGHVSSDRLRDVLRRAAAQAVTEPLVTFAIIARKLVRIPFLAFSTKSIKLGITLWNWVMNEVPQQRAYIMNQIVRSWVSSLEQQKKGFFSGNRPKGPLELSMSYAPTDRSQFGKTLTRMKGQLVPHIMLLQVVSGNFESFWNSGRQIAMLIMHAMSFIMNQLNGLQSVHHPLCRELYLKILTFGLQISENVITTLIGSKFYHKCLDATLNWFSCSPLWAYGADNLQIASEISLMEALVTSLKSFTAHYTFKTETTAKQSLIIILLQNEIYRLYTWMTPVENERSLVKTRVVPPNFEKSAPITDEMLETAWSVSPTVVLYLPTRFKDADLRASVLKLIMKDTASCVRDSVGLKLLFEEYPSGRLPIDNRYLLFWAPLPPVSAPVLFLPKIKWNPLVLQYAMRTLKSYSVDVTFFYVPQIVQSLRYDALGYAEDFIIETSELSQLFAHQILWNMKANLYKDETATEPDGMKPILDRVMERMVNNLSGEDKDFYEREFTFFNEVTSISGKLKPFIKKPKPEKKAKIDEEMKKIKLDVGVYLPSNPDGIVVGIDRKSGKPLQSHAKAPFMATFKIQKEKIIDIDNAETEDLNEPSETKRKQSYEVWQSAIFKVGDDCRQDVLTLQLIAIFKNIFDSVGLDVYLFPYRVTATAPGCGVIDVLPNCVSRDMLGREAVNGLYDYFITKFGDEDSIAFQKARSNFVQSMAAYSVITYLLQFKDRHNGNIMISNQGHILHIDFGFIFDIAPGGITFESAPFKLTNEMIAVMGGNNKTPPFRRFQELCVKCFLVSRSYVNEICNAVEIMLGSGLPCFKGDITIAHIRERFALDLNERQAANFMLRLIEQSYANKRTVLYDQFQKATNGKNYYMAQVPPVFLMHTNAV</sequence>
<dbReference type="PROSITE" id="PS00916">
    <property type="entry name" value="PI3_4_KINASE_2"/>
    <property type="match status" value="1"/>
</dbReference>
<dbReference type="Pfam" id="PF00454">
    <property type="entry name" value="PI3_PI4_kinase"/>
    <property type="match status" value="1"/>
</dbReference>
<evidence type="ECO:0000256" key="6">
    <source>
        <dbReference type="ARBA" id="ARBA00022777"/>
    </source>
</evidence>
<dbReference type="InterPro" id="IPR042236">
    <property type="entry name" value="PI3K_accessory_sf"/>
</dbReference>
<keyword evidence="5" id="KW-0547">Nucleotide-binding</keyword>
<dbReference type="InterPro" id="IPR011009">
    <property type="entry name" value="Kinase-like_dom_sf"/>
</dbReference>
<evidence type="ECO:0000313" key="11">
    <source>
        <dbReference type="JaponicusDB" id="SJAG_04537"/>
    </source>
</evidence>
<dbReference type="Pfam" id="PF19274">
    <property type="entry name" value="PI4K_N"/>
    <property type="match status" value="1"/>
</dbReference>
<dbReference type="Proteomes" id="UP000001744">
    <property type="component" value="Unassembled WGS sequence"/>
</dbReference>
<keyword evidence="7" id="KW-0067">ATP-binding</keyword>
<dbReference type="GO" id="GO:0046854">
    <property type="term" value="P:phosphatidylinositol phosphate biosynthetic process"/>
    <property type="evidence" value="ECO:0000318"/>
    <property type="project" value="GO_Central"/>
</dbReference>
<dbReference type="InterPro" id="IPR036940">
    <property type="entry name" value="PI3/4_kinase_cat_sf"/>
</dbReference>
<dbReference type="InterPro" id="IPR000403">
    <property type="entry name" value="PI3/4_kinase_cat_dom"/>
</dbReference>
<dbReference type="Gene3D" id="3.30.1010.10">
    <property type="entry name" value="Phosphatidylinositol 3-kinase Catalytic Subunit, Chain A, domain 4"/>
    <property type="match status" value="1"/>
</dbReference>
<evidence type="ECO:0000256" key="3">
    <source>
        <dbReference type="ARBA" id="ARBA00012169"/>
    </source>
</evidence>
<dbReference type="OrthoDB" id="10264149at2759"/>
<dbReference type="FunFam" id="1.10.1070.11:FF:000012">
    <property type="entry name" value="Phosphatidylinositol 4-kinase alpha 1"/>
    <property type="match status" value="1"/>
</dbReference>
<keyword evidence="12" id="KW-1185">Reference proteome</keyword>
<gene>
    <name evidence="11" type="primary">stt4</name>
    <name evidence="10" type="ORF">SJAG_04537</name>
</gene>
<dbReference type="GO" id="GO:0048015">
    <property type="term" value="P:phosphatidylinositol-mediated signaling"/>
    <property type="evidence" value="ECO:0000318"/>
    <property type="project" value="GO_Central"/>
</dbReference>
<evidence type="ECO:0000256" key="4">
    <source>
        <dbReference type="ARBA" id="ARBA00022679"/>
    </source>
</evidence>
<keyword evidence="4" id="KW-0808">Transferase</keyword>
<dbReference type="eggNOG" id="KOG0902">
    <property type="taxonomic scope" value="Eukaryota"/>
</dbReference>
<reference evidence="10 12" key="1">
    <citation type="journal article" date="2011" name="Science">
        <title>Comparative functional genomics of the fission yeasts.</title>
        <authorList>
            <person name="Rhind N."/>
            <person name="Chen Z."/>
            <person name="Yassour M."/>
            <person name="Thompson D.A."/>
            <person name="Haas B.J."/>
            <person name="Habib N."/>
            <person name="Wapinski I."/>
            <person name="Roy S."/>
            <person name="Lin M.F."/>
            <person name="Heiman D.I."/>
            <person name="Young S.K."/>
            <person name="Furuya K."/>
            <person name="Guo Y."/>
            <person name="Pidoux A."/>
            <person name="Chen H.M."/>
            <person name="Robbertse B."/>
            <person name="Goldberg J.M."/>
            <person name="Aoki K."/>
            <person name="Bayne E.H."/>
            <person name="Berlin A.M."/>
            <person name="Desjardins C.A."/>
            <person name="Dobbs E."/>
            <person name="Dukaj L."/>
            <person name="Fan L."/>
            <person name="FitzGerald M.G."/>
            <person name="French C."/>
            <person name="Gujja S."/>
            <person name="Hansen K."/>
            <person name="Keifenheim D."/>
            <person name="Levin J.Z."/>
            <person name="Mosher R.A."/>
            <person name="Mueller C.A."/>
            <person name="Pfiffner J."/>
            <person name="Priest M."/>
            <person name="Russ C."/>
            <person name="Smialowska A."/>
            <person name="Swoboda P."/>
            <person name="Sykes S.M."/>
            <person name="Vaughn M."/>
            <person name="Vengrova S."/>
            <person name="Yoder R."/>
            <person name="Zeng Q."/>
            <person name="Allshire R."/>
            <person name="Baulcombe D."/>
            <person name="Birren B.W."/>
            <person name="Brown W."/>
            <person name="Ekwall K."/>
            <person name="Kellis M."/>
            <person name="Leatherwood J."/>
            <person name="Levin H."/>
            <person name="Margalit H."/>
            <person name="Martienssen R."/>
            <person name="Nieduszynski C.A."/>
            <person name="Spatafora J.W."/>
            <person name="Friedman N."/>
            <person name="Dalgaard J.Z."/>
            <person name="Baumann P."/>
            <person name="Niki H."/>
            <person name="Regev A."/>
            <person name="Nusbaum C."/>
        </authorList>
    </citation>
    <scope>NUCLEOTIDE SEQUENCE [LARGE SCALE GENOMIC DNA]</scope>
    <source>
        <strain evidence="12">yFS275 / FY16936</strain>
    </source>
</reference>
<dbReference type="VEuPathDB" id="FungiDB:SJAG_04537"/>
<dbReference type="FunFam" id="1.25.40.70:FF:000011">
    <property type="entry name" value="Phosphatidylinositol 4-kinase alpha"/>
    <property type="match status" value="1"/>
</dbReference>
<dbReference type="EMBL" id="KE651168">
    <property type="protein sequence ID" value="EEB09338.1"/>
    <property type="molecule type" value="Genomic_DNA"/>
</dbReference>
<dbReference type="SMART" id="SM00146">
    <property type="entry name" value="PI3Kc"/>
    <property type="match status" value="1"/>
</dbReference>
<dbReference type="HOGENOM" id="CLU_000893_3_0_1"/>
<dbReference type="GO" id="GO:0005524">
    <property type="term" value="F:ATP binding"/>
    <property type="evidence" value="ECO:0007669"/>
    <property type="project" value="UniProtKB-KW"/>
</dbReference>
<dbReference type="PROSITE" id="PS51545">
    <property type="entry name" value="PIK_HELICAL"/>
    <property type="match status" value="1"/>
</dbReference>
<dbReference type="InterPro" id="IPR016024">
    <property type="entry name" value="ARM-type_fold"/>
</dbReference>
<dbReference type="InterPro" id="IPR001263">
    <property type="entry name" value="PI3K_accessory_dom"/>
</dbReference>
<dbReference type="GeneID" id="7051894"/>
<protein>
    <recommendedName>
        <fullName evidence="3">1-phosphatidylinositol 4-kinase</fullName>
        <ecNumber evidence="3">2.7.1.67</ecNumber>
    </recommendedName>
</protein>
<dbReference type="Pfam" id="PF00613">
    <property type="entry name" value="PI3Ka"/>
    <property type="match status" value="1"/>
</dbReference>
<dbReference type="InterPro" id="IPR018936">
    <property type="entry name" value="PI3/4_kinase_CS"/>
</dbReference>
<dbReference type="RefSeq" id="XP_002175631.1">
    <property type="nucleotide sequence ID" value="XM_002175595.1"/>
</dbReference>
<feature type="domain" description="PI3K/PI4K catalytic" evidence="8">
    <location>
        <begin position="1589"/>
        <end position="1853"/>
    </location>
</feature>
<dbReference type="GO" id="GO:0005886">
    <property type="term" value="C:plasma membrane"/>
    <property type="evidence" value="ECO:0000318"/>
    <property type="project" value="GO_Central"/>
</dbReference>
<evidence type="ECO:0000259" key="9">
    <source>
        <dbReference type="PROSITE" id="PS51545"/>
    </source>
</evidence>
<evidence type="ECO:0000313" key="12">
    <source>
        <dbReference type="Proteomes" id="UP000001744"/>
    </source>
</evidence>
<feature type="domain" description="PIK helical" evidence="9">
    <location>
        <begin position="1300"/>
        <end position="1486"/>
    </location>
</feature>
<evidence type="ECO:0000259" key="8">
    <source>
        <dbReference type="PROSITE" id="PS50290"/>
    </source>
</evidence>
<dbReference type="SMART" id="SM00145">
    <property type="entry name" value="PI3Ka"/>
    <property type="match status" value="1"/>
</dbReference>
<comment type="similarity">
    <text evidence="2">Belongs to the PI3/PI4-kinase family. Type III PI4K subfamily.</text>
</comment>
<dbReference type="JaponicusDB" id="SJAG_04537">
    <property type="gene designation" value="stt4"/>
</dbReference>
<dbReference type="InterPro" id="IPR015433">
    <property type="entry name" value="PI3/4_kinase"/>
</dbReference>
<dbReference type="PROSITE" id="PS00915">
    <property type="entry name" value="PI3_4_KINASE_1"/>
    <property type="match status" value="1"/>
</dbReference>